<evidence type="ECO:0000313" key="19">
    <source>
        <dbReference type="Proteomes" id="UP001219568"/>
    </source>
</evidence>
<evidence type="ECO:0000259" key="16">
    <source>
        <dbReference type="Pfam" id="PF05730"/>
    </source>
</evidence>
<feature type="domain" description="CFEM" evidence="16">
    <location>
        <begin position="25"/>
        <end position="86"/>
    </location>
</feature>
<feature type="transmembrane region" description="Helical" evidence="14">
    <location>
        <begin position="170"/>
        <end position="189"/>
    </location>
</feature>
<dbReference type="InterPro" id="IPR052337">
    <property type="entry name" value="SAT4-like"/>
</dbReference>
<keyword evidence="8 15" id="KW-0732">Signal</keyword>
<feature type="domain" description="Rhodopsin" evidence="17">
    <location>
        <begin position="132"/>
        <end position="249"/>
    </location>
</feature>
<keyword evidence="11" id="KW-1015">Disulfide bond</keyword>
<dbReference type="EMBL" id="JAQJZL010000016">
    <property type="protein sequence ID" value="KAJ6023645.1"/>
    <property type="molecule type" value="Genomic_DNA"/>
</dbReference>
<keyword evidence="6" id="KW-0336">GPI-anchor</keyword>
<feature type="transmembrane region" description="Helical" evidence="14">
    <location>
        <begin position="201"/>
        <end position="221"/>
    </location>
</feature>
<name>A0AAD6I0T7_PENCN</name>
<proteinExistence type="inferred from homology"/>
<feature type="signal peptide" evidence="15">
    <location>
        <begin position="1"/>
        <end position="24"/>
    </location>
</feature>
<evidence type="ECO:0000256" key="13">
    <source>
        <dbReference type="ARBA" id="ARBA00038359"/>
    </source>
</evidence>
<accession>A0AAD6I0T7</accession>
<keyword evidence="12" id="KW-0449">Lipoprotein</keyword>
<keyword evidence="7 14" id="KW-0812">Transmembrane</keyword>
<evidence type="ECO:0000256" key="3">
    <source>
        <dbReference type="ARBA" id="ARBA00004613"/>
    </source>
</evidence>
<comment type="similarity">
    <text evidence="4">Belongs to the RBT5 family.</text>
</comment>
<dbReference type="PANTHER" id="PTHR33048:SF47">
    <property type="entry name" value="INTEGRAL MEMBRANE PROTEIN-RELATED"/>
    <property type="match status" value="1"/>
</dbReference>
<protein>
    <submittedName>
        <fullName evidence="18">Nucleic acid-binding OB-fold</fullName>
    </submittedName>
</protein>
<evidence type="ECO:0000256" key="11">
    <source>
        <dbReference type="ARBA" id="ARBA00023157"/>
    </source>
</evidence>
<dbReference type="GO" id="GO:0005576">
    <property type="term" value="C:extracellular region"/>
    <property type="evidence" value="ECO:0007669"/>
    <property type="project" value="UniProtKB-SubCell"/>
</dbReference>
<dbReference type="GO" id="GO:0098552">
    <property type="term" value="C:side of membrane"/>
    <property type="evidence" value="ECO:0007669"/>
    <property type="project" value="UniProtKB-KW"/>
</dbReference>
<feature type="transmembrane region" description="Helical" evidence="14">
    <location>
        <begin position="233"/>
        <end position="251"/>
    </location>
</feature>
<evidence type="ECO:0000256" key="9">
    <source>
        <dbReference type="ARBA" id="ARBA00022989"/>
    </source>
</evidence>
<keyword evidence="5" id="KW-0964">Secreted</keyword>
<evidence type="ECO:0000256" key="15">
    <source>
        <dbReference type="SAM" id="SignalP"/>
    </source>
</evidence>
<feature type="transmembrane region" description="Helical" evidence="14">
    <location>
        <begin position="129"/>
        <end position="150"/>
    </location>
</feature>
<comment type="similarity">
    <text evidence="13">Belongs to the SAT4 family.</text>
</comment>
<evidence type="ECO:0000256" key="5">
    <source>
        <dbReference type="ARBA" id="ARBA00022525"/>
    </source>
</evidence>
<dbReference type="InterPro" id="IPR049326">
    <property type="entry name" value="Rhodopsin_dom_fungi"/>
</dbReference>
<dbReference type="Proteomes" id="UP001219568">
    <property type="component" value="Unassembled WGS sequence"/>
</dbReference>
<organism evidence="18 19">
    <name type="scientific">Penicillium canescens</name>
    <dbReference type="NCBI Taxonomy" id="5083"/>
    <lineage>
        <taxon>Eukaryota</taxon>
        <taxon>Fungi</taxon>
        <taxon>Dikarya</taxon>
        <taxon>Ascomycota</taxon>
        <taxon>Pezizomycotina</taxon>
        <taxon>Eurotiomycetes</taxon>
        <taxon>Eurotiomycetidae</taxon>
        <taxon>Eurotiales</taxon>
        <taxon>Aspergillaceae</taxon>
        <taxon>Penicillium</taxon>
    </lineage>
</organism>
<evidence type="ECO:0000256" key="4">
    <source>
        <dbReference type="ARBA" id="ARBA00010031"/>
    </source>
</evidence>
<evidence type="ECO:0000256" key="8">
    <source>
        <dbReference type="ARBA" id="ARBA00022729"/>
    </source>
</evidence>
<dbReference type="AlphaFoldDB" id="A0AAD6I0T7"/>
<feature type="chain" id="PRO_5042034588" evidence="15">
    <location>
        <begin position="25"/>
        <end position="289"/>
    </location>
</feature>
<keyword evidence="6" id="KW-0325">Glycoprotein</keyword>
<evidence type="ECO:0000256" key="7">
    <source>
        <dbReference type="ARBA" id="ARBA00022692"/>
    </source>
</evidence>
<comment type="caution">
    <text evidence="18">The sequence shown here is derived from an EMBL/GenBank/DDBJ whole genome shotgun (WGS) entry which is preliminary data.</text>
</comment>
<evidence type="ECO:0000256" key="14">
    <source>
        <dbReference type="SAM" id="Phobius"/>
    </source>
</evidence>
<reference evidence="18" key="1">
    <citation type="journal article" date="2023" name="IMA Fungus">
        <title>Comparative genomic study of the Penicillium genus elucidates a diverse pangenome and 15 lateral gene transfer events.</title>
        <authorList>
            <person name="Petersen C."/>
            <person name="Sorensen T."/>
            <person name="Nielsen M.R."/>
            <person name="Sondergaard T.E."/>
            <person name="Sorensen J.L."/>
            <person name="Fitzpatrick D.A."/>
            <person name="Frisvad J.C."/>
            <person name="Nielsen K.L."/>
        </authorList>
    </citation>
    <scope>NUCLEOTIDE SEQUENCE</scope>
    <source>
        <strain evidence="18">IBT 15450</strain>
    </source>
</reference>
<evidence type="ECO:0000313" key="18">
    <source>
        <dbReference type="EMBL" id="KAJ6023645.1"/>
    </source>
</evidence>
<gene>
    <name evidence="18" type="ORF">N7460_014040</name>
</gene>
<sequence length="289" mass="32367">MNIRCRRKGTIMPIALLLAAKANASDMPSYVIGCMAIGIEDSPCTLTNTTCIYADASLQANLTAYMQITCTVKDSLTTANATSTICYSLIRNKANVITITNSVFGGLAIVATFIRSLEFRKHFGLEDIFVIFGLYNWIVEMLYVGAITSIKMAFLNLYLYIFPNFGLRNAIYIVIGIVVAYFFAFFFGIRETKGSCLDFNAFGIACVVINIVLDVTAVMALPLREIMKLNFRPMKKVLVILMFCTGFLLLTKFGQFQHHHYKHHSPQVSGDICLHNQCNLYEISFKARD</sequence>
<reference evidence="18" key="2">
    <citation type="submission" date="2023-01" db="EMBL/GenBank/DDBJ databases">
        <authorList>
            <person name="Petersen C."/>
        </authorList>
    </citation>
    <scope>NUCLEOTIDE SEQUENCE</scope>
    <source>
        <strain evidence="18">IBT 15450</strain>
    </source>
</reference>
<feature type="transmembrane region" description="Helical" evidence="14">
    <location>
        <begin position="96"/>
        <end position="117"/>
    </location>
</feature>
<evidence type="ECO:0000259" key="17">
    <source>
        <dbReference type="Pfam" id="PF20684"/>
    </source>
</evidence>
<dbReference type="PANTHER" id="PTHR33048">
    <property type="entry name" value="PTH11-LIKE INTEGRAL MEMBRANE PROTEIN (AFU_ORTHOLOGUE AFUA_5G11245)"/>
    <property type="match status" value="1"/>
</dbReference>
<evidence type="ECO:0000256" key="1">
    <source>
        <dbReference type="ARBA" id="ARBA00004141"/>
    </source>
</evidence>
<evidence type="ECO:0000256" key="2">
    <source>
        <dbReference type="ARBA" id="ARBA00004589"/>
    </source>
</evidence>
<evidence type="ECO:0000256" key="12">
    <source>
        <dbReference type="ARBA" id="ARBA00023288"/>
    </source>
</evidence>
<dbReference type="Pfam" id="PF05730">
    <property type="entry name" value="CFEM"/>
    <property type="match status" value="1"/>
</dbReference>
<keyword evidence="10 14" id="KW-0472">Membrane</keyword>
<comment type="subcellular location">
    <subcellularLocation>
        <location evidence="2">Membrane</location>
        <topology evidence="2">Lipid-anchor</topology>
        <topology evidence="2">GPI-anchor</topology>
    </subcellularLocation>
    <subcellularLocation>
        <location evidence="1">Membrane</location>
        <topology evidence="1">Multi-pass membrane protein</topology>
    </subcellularLocation>
    <subcellularLocation>
        <location evidence="3">Secreted</location>
    </subcellularLocation>
</comment>
<evidence type="ECO:0000256" key="10">
    <source>
        <dbReference type="ARBA" id="ARBA00023136"/>
    </source>
</evidence>
<keyword evidence="9 14" id="KW-1133">Transmembrane helix</keyword>
<dbReference type="Pfam" id="PF20684">
    <property type="entry name" value="Fung_rhodopsin"/>
    <property type="match status" value="1"/>
</dbReference>
<dbReference type="InterPro" id="IPR008427">
    <property type="entry name" value="Extracellular_membr_CFEM_dom"/>
</dbReference>
<evidence type="ECO:0000256" key="6">
    <source>
        <dbReference type="ARBA" id="ARBA00022622"/>
    </source>
</evidence>
<keyword evidence="19" id="KW-1185">Reference proteome</keyword>